<dbReference type="InterPro" id="IPR036388">
    <property type="entry name" value="WH-like_DNA-bd_sf"/>
</dbReference>
<dbReference type="PANTHER" id="PTHR30136:SF39">
    <property type="entry name" value="TRANSCRIPTIONAL REGULATORY PROTEIN"/>
    <property type="match status" value="1"/>
</dbReference>
<dbReference type="EMBL" id="JAMZEB010000002">
    <property type="protein sequence ID" value="MCP2355606.1"/>
    <property type="molecule type" value="Genomic_DNA"/>
</dbReference>
<dbReference type="Gene3D" id="1.10.10.10">
    <property type="entry name" value="Winged helix-like DNA-binding domain superfamily/Winged helix DNA-binding domain"/>
    <property type="match status" value="1"/>
</dbReference>
<dbReference type="GO" id="GO:0003700">
    <property type="term" value="F:DNA-binding transcription factor activity"/>
    <property type="evidence" value="ECO:0007669"/>
    <property type="project" value="TreeGrafter"/>
</dbReference>
<proteinExistence type="predicted"/>
<dbReference type="PROSITE" id="PS51078">
    <property type="entry name" value="ICLR_ED"/>
    <property type="match status" value="1"/>
</dbReference>
<keyword evidence="2 6" id="KW-0238">DNA-binding</keyword>
<dbReference type="RefSeq" id="WP_253742264.1">
    <property type="nucleotide sequence ID" value="NZ_BAABKA010000036.1"/>
</dbReference>
<feature type="domain" description="IclR-ED" evidence="5">
    <location>
        <begin position="72"/>
        <end position="257"/>
    </location>
</feature>
<dbReference type="PROSITE" id="PS51077">
    <property type="entry name" value="HTH_ICLR"/>
    <property type="match status" value="1"/>
</dbReference>
<evidence type="ECO:0000259" key="4">
    <source>
        <dbReference type="PROSITE" id="PS51077"/>
    </source>
</evidence>
<dbReference type="InterPro" id="IPR029016">
    <property type="entry name" value="GAF-like_dom_sf"/>
</dbReference>
<dbReference type="Pfam" id="PF01614">
    <property type="entry name" value="IclR_C"/>
    <property type="match status" value="1"/>
</dbReference>
<keyword evidence="3" id="KW-0804">Transcription</keyword>
<name>A0A9X2GHQ8_9ACTN</name>
<comment type="caution">
    <text evidence="6">The sequence shown here is derived from an EMBL/GenBank/DDBJ whole genome shotgun (WGS) entry which is preliminary data.</text>
</comment>
<sequence length="261" mass="28193">MPSNIGEGGGVRSVQRAFGILSLLSEDRRTLTIREVVDETGLAKTTALRLLQSLEHMGLLWATPQGFAAGPALWRWAHLARSAWELPPETVQLMRELGARHRETVNLYVPRDVRRVCVAQQESPQPLRHVVRVGDELPLWAGASSKVLLIGAPEPLLVRVARSSPYGEAHVATLRAWIGQAAHDGHAASHGEREPGLSAVAVPINGPITGFAGGGTRATVAALTLSGPTVRFTGDRVREFAADLREAAERMSERGFDHPLT</sequence>
<dbReference type="SUPFAM" id="SSF55781">
    <property type="entry name" value="GAF domain-like"/>
    <property type="match status" value="1"/>
</dbReference>
<dbReference type="InterPro" id="IPR036390">
    <property type="entry name" value="WH_DNA-bd_sf"/>
</dbReference>
<dbReference type="Gene3D" id="3.30.450.40">
    <property type="match status" value="1"/>
</dbReference>
<dbReference type="GO" id="GO:0003677">
    <property type="term" value="F:DNA binding"/>
    <property type="evidence" value="ECO:0007669"/>
    <property type="project" value="UniProtKB-KW"/>
</dbReference>
<feature type="domain" description="HTH iclR-type" evidence="4">
    <location>
        <begin position="11"/>
        <end position="71"/>
    </location>
</feature>
<organism evidence="6 7">
    <name type="scientific">Nonomuraea thailandensis</name>
    <dbReference type="NCBI Taxonomy" id="1188745"/>
    <lineage>
        <taxon>Bacteria</taxon>
        <taxon>Bacillati</taxon>
        <taxon>Actinomycetota</taxon>
        <taxon>Actinomycetes</taxon>
        <taxon>Streptosporangiales</taxon>
        <taxon>Streptosporangiaceae</taxon>
        <taxon>Nonomuraea</taxon>
    </lineage>
</organism>
<dbReference type="PANTHER" id="PTHR30136">
    <property type="entry name" value="HELIX-TURN-HELIX TRANSCRIPTIONAL REGULATOR, ICLR FAMILY"/>
    <property type="match status" value="1"/>
</dbReference>
<protein>
    <submittedName>
        <fullName evidence="6">DNA-binding IclR family transcriptional regulator</fullName>
    </submittedName>
</protein>
<evidence type="ECO:0000259" key="5">
    <source>
        <dbReference type="PROSITE" id="PS51078"/>
    </source>
</evidence>
<accession>A0A9X2GHQ8</accession>
<evidence type="ECO:0000313" key="6">
    <source>
        <dbReference type="EMBL" id="MCP2355606.1"/>
    </source>
</evidence>
<dbReference type="Pfam" id="PF09339">
    <property type="entry name" value="HTH_IclR"/>
    <property type="match status" value="1"/>
</dbReference>
<dbReference type="SUPFAM" id="SSF46785">
    <property type="entry name" value="Winged helix' DNA-binding domain"/>
    <property type="match status" value="1"/>
</dbReference>
<evidence type="ECO:0000256" key="3">
    <source>
        <dbReference type="ARBA" id="ARBA00023163"/>
    </source>
</evidence>
<keyword evidence="1" id="KW-0805">Transcription regulation</keyword>
<gene>
    <name evidence="6" type="ORF">HD597_002626</name>
</gene>
<evidence type="ECO:0000313" key="7">
    <source>
        <dbReference type="Proteomes" id="UP001139648"/>
    </source>
</evidence>
<reference evidence="6" key="1">
    <citation type="submission" date="2022-06" db="EMBL/GenBank/DDBJ databases">
        <title>Sequencing the genomes of 1000 actinobacteria strains.</title>
        <authorList>
            <person name="Klenk H.-P."/>
        </authorList>
    </citation>
    <scope>NUCLEOTIDE SEQUENCE</scope>
    <source>
        <strain evidence="6">DSM 46694</strain>
    </source>
</reference>
<dbReference type="Proteomes" id="UP001139648">
    <property type="component" value="Unassembled WGS sequence"/>
</dbReference>
<dbReference type="InterPro" id="IPR050707">
    <property type="entry name" value="HTH_MetabolicPath_Reg"/>
</dbReference>
<evidence type="ECO:0000256" key="1">
    <source>
        <dbReference type="ARBA" id="ARBA00023015"/>
    </source>
</evidence>
<dbReference type="AlphaFoldDB" id="A0A9X2GHQ8"/>
<keyword evidence="7" id="KW-1185">Reference proteome</keyword>
<dbReference type="InterPro" id="IPR014757">
    <property type="entry name" value="Tscrpt_reg_IclR_C"/>
</dbReference>
<dbReference type="SMART" id="SM00346">
    <property type="entry name" value="HTH_ICLR"/>
    <property type="match status" value="1"/>
</dbReference>
<evidence type="ECO:0000256" key="2">
    <source>
        <dbReference type="ARBA" id="ARBA00023125"/>
    </source>
</evidence>
<dbReference type="GO" id="GO:0045892">
    <property type="term" value="P:negative regulation of DNA-templated transcription"/>
    <property type="evidence" value="ECO:0007669"/>
    <property type="project" value="TreeGrafter"/>
</dbReference>
<dbReference type="InterPro" id="IPR005471">
    <property type="entry name" value="Tscrpt_reg_IclR_N"/>
</dbReference>